<dbReference type="STRING" id="388280.SAMN04488057_101421"/>
<name>A0A1M7IQC9_9BACT</name>
<evidence type="ECO:0008006" key="3">
    <source>
        <dbReference type="Google" id="ProtNLM"/>
    </source>
</evidence>
<reference evidence="1 2" key="1">
    <citation type="submission" date="2016-11" db="EMBL/GenBank/DDBJ databases">
        <authorList>
            <person name="Jaros S."/>
            <person name="Januszkiewicz K."/>
            <person name="Wedrychowicz H."/>
        </authorList>
    </citation>
    <scope>NUCLEOTIDE SEQUENCE [LARGE SCALE GENOMIC DNA]</scope>
    <source>
        <strain evidence="1 2">CGMCC 1.6102</strain>
    </source>
</reference>
<accession>A0A1M7IQC9</accession>
<sequence length="371" mass="43354">MEIRHLLFLCGLCAFLSACSDKKEKVFGENERTISISSFDIKQTDYFPEEFIREVKYIPIKRDFDKDYFTFIDKIKYRNGKVYILDKSKKILSMFDESGQFLQNIGRQGTGPGEFMNLSDFDLTNNGQVYLLDGFRDKDRLFVYDADHDLEGSKELTFEADVVKVTEDGSLVFGLSSWNFGDFKGKKILRTDNQLTDKFAMLDFDEGLNETIWMDYQFGSNGSEIYYNKPIDNRVHVFDQKGDLNQVLKFDFGLLNVPDQLKQNLEENFEEIKNFRYMRNFLVGFDKGYLGSLYDQGGYRIFLMDTLENELYLGAKTDYYGFLGQFVGFDDGYALSYLDPEYIGEETMKDLPEWVKDHLKGDEFVIRLVKF</sequence>
<dbReference type="SUPFAM" id="SSF63829">
    <property type="entry name" value="Calcium-dependent phosphotriesterase"/>
    <property type="match status" value="1"/>
</dbReference>
<dbReference type="Proteomes" id="UP000184513">
    <property type="component" value="Unassembled WGS sequence"/>
</dbReference>
<organism evidence="1 2">
    <name type="scientific">Cyclobacterium lianum</name>
    <dbReference type="NCBI Taxonomy" id="388280"/>
    <lineage>
        <taxon>Bacteria</taxon>
        <taxon>Pseudomonadati</taxon>
        <taxon>Bacteroidota</taxon>
        <taxon>Cytophagia</taxon>
        <taxon>Cytophagales</taxon>
        <taxon>Cyclobacteriaceae</taxon>
        <taxon>Cyclobacterium</taxon>
    </lineage>
</organism>
<protein>
    <recommendedName>
        <fullName evidence="3">6-bladed beta-propeller protein</fullName>
    </recommendedName>
</protein>
<dbReference type="EMBL" id="FRCY01000001">
    <property type="protein sequence ID" value="SHM42788.1"/>
    <property type="molecule type" value="Genomic_DNA"/>
</dbReference>
<evidence type="ECO:0000313" key="1">
    <source>
        <dbReference type="EMBL" id="SHM42788.1"/>
    </source>
</evidence>
<keyword evidence="2" id="KW-1185">Reference proteome</keyword>
<evidence type="ECO:0000313" key="2">
    <source>
        <dbReference type="Proteomes" id="UP000184513"/>
    </source>
</evidence>
<dbReference type="Gene3D" id="2.120.10.30">
    <property type="entry name" value="TolB, C-terminal domain"/>
    <property type="match status" value="1"/>
</dbReference>
<dbReference type="AlphaFoldDB" id="A0A1M7IQC9"/>
<gene>
    <name evidence="1" type="ORF">SAMN04488057_101421</name>
</gene>
<dbReference type="RefSeq" id="WP_178371422.1">
    <property type="nucleotide sequence ID" value="NZ_FRCY01000001.1"/>
</dbReference>
<dbReference type="Pfam" id="PF17170">
    <property type="entry name" value="DUF5128"/>
    <property type="match status" value="1"/>
</dbReference>
<dbReference type="InterPro" id="IPR011042">
    <property type="entry name" value="6-blade_b-propeller_TolB-like"/>
</dbReference>
<dbReference type="PROSITE" id="PS51257">
    <property type="entry name" value="PROKAR_LIPOPROTEIN"/>
    <property type="match status" value="1"/>
</dbReference>
<proteinExistence type="predicted"/>